<accession>A0AAN7MFV0</accession>
<dbReference type="InterPro" id="IPR029058">
    <property type="entry name" value="AB_hydrolase_fold"/>
</dbReference>
<sequence length="116" mass="13433">MWLLISKFKIDYKMLRRPDGTFDCHLAEYLDRKVPANANPVGGVFSFDMIISRGTSLQVRIYRPSLEQEPHQQSITDLEKLLTLTLSLLLFSFMVEVSPILLQTVPYMIHCVGWCR</sequence>
<dbReference type="AlphaFoldDB" id="A0AAN7MFV0"/>
<reference evidence="1 2" key="1">
    <citation type="journal article" date="2023" name="Hortic Res">
        <title>Pangenome of water caltrop reveals structural variations and asymmetric subgenome divergence after allopolyploidization.</title>
        <authorList>
            <person name="Zhang X."/>
            <person name="Chen Y."/>
            <person name="Wang L."/>
            <person name="Yuan Y."/>
            <person name="Fang M."/>
            <person name="Shi L."/>
            <person name="Lu R."/>
            <person name="Comes H.P."/>
            <person name="Ma Y."/>
            <person name="Chen Y."/>
            <person name="Huang G."/>
            <person name="Zhou Y."/>
            <person name="Zheng Z."/>
            <person name="Qiu Y."/>
        </authorList>
    </citation>
    <scope>NUCLEOTIDE SEQUENCE [LARGE SCALE GENOMIC DNA]</scope>
    <source>
        <strain evidence="1">F231</strain>
    </source>
</reference>
<organism evidence="1 2">
    <name type="scientific">Trapa natans</name>
    <name type="common">Water chestnut</name>
    <dbReference type="NCBI Taxonomy" id="22666"/>
    <lineage>
        <taxon>Eukaryota</taxon>
        <taxon>Viridiplantae</taxon>
        <taxon>Streptophyta</taxon>
        <taxon>Embryophyta</taxon>
        <taxon>Tracheophyta</taxon>
        <taxon>Spermatophyta</taxon>
        <taxon>Magnoliopsida</taxon>
        <taxon>eudicotyledons</taxon>
        <taxon>Gunneridae</taxon>
        <taxon>Pentapetalae</taxon>
        <taxon>rosids</taxon>
        <taxon>malvids</taxon>
        <taxon>Myrtales</taxon>
        <taxon>Lythraceae</taxon>
        <taxon>Trapa</taxon>
    </lineage>
</organism>
<gene>
    <name evidence="1" type="ORF">SAY86_004504</name>
</gene>
<dbReference type="Proteomes" id="UP001346149">
    <property type="component" value="Unassembled WGS sequence"/>
</dbReference>
<evidence type="ECO:0000313" key="2">
    <source>
        <dbReference type="Proteomes" id="UP001346149"/>
    </source>
</evidence>
<dbReference type="Gene3D" id="3.40.50.1820">
    <property type="entry name" value="alpha/beta hydrolase"/>
    <property type="match status" value="1"/>
</dbReference>
<proteinExistence type="predicted"/>
<evidence type="ECO:0000313" key="1">
    <source>
        <dbReference type="EMBL" id="KAK4804687.1"/>
    </source>
</evidence>
<comment type="caution">
    <text evidence="1">The sequence shown here is derived from an EMBL/GenBank/DDBJ whole genome shotgun (WGS) entry which is preliminary data.</text>
</comment>
<keyword evidence="2" id="KW-1185">Reference proteome</keyword>
<protein>
    <submittedName>
        <fullName evidence="1">Uncharacterized protein</fullName>
    </submittedName>
</protein>
<name>A0AAN7MFV0_TRANT</name>
<dbReference type="EMBL" id="JAXQNO010000001">
    <property type="protein sequence ID" value="KAK4804687.1"/>
    <property type="molecule type" value="Genomic_DNA"/>
</dbReference>